<dbReference type="SMART" id="SM00388">
    <property type="entry name" value="HisKA"/>
    <property type="match status" value="1"/>
</dbReference>
<organism evidence="9 10">
    <name type="scientific">Algoriphagus yeomjeoni</name>
    <dbReference type="NCBI Taxonomy" id="291403"/>
    <lineage>
        <taxon>Bacteria</taxon>
        <taxon>Pseudomonadati</taxon>
        <taxon>Bacteroidota</taxon>
        <taxon>Cytophagia</taxon>
        <taxon>Cytophagales</taxon>
        <taxon>Cyclobacteriaceae</taxon>
        <taxon>Algoriphagus</taxon>
    </lineage>
</organism>
<evidence type="ECO:0000256" key="7">
    <source>
        <dbReference type="SAM" id="Phobius"/>
    </source>
</evidence>
<evidence type="ECO:0000256" key="6">
    <source>
        <dbReference type="ARBA" id="ARBA00023012"/>
    </source>
</evidence>
<sequence>MPRFCKGLKFIIFESSLFTPTFMLITKGLMLSEENVTDLGYIQRQMAKIFSLLTFFLLLILGFSDFMLGMSPVIYLSKIALSFTFILSYYLVSKYGKSQLIVNILLIVAHVIICINFKYNDGNDGPTIYAFFLMLVVSSLLIQGWLKLAWYLGSISMFFILFYGEVKGYILVENFYSGVENQFVDHTLAILWISAFIFTVLHFFIKSYRNQSQLLHTIKERQDRSLEEVKMLNDQKNKLIALLSHDLKNPIGMLHTTLGLVEKDAFEPGEMEQILFNLKGQSYHLNKVLNNTLSWVMTELEDTPIQLHEISLSELTKEMKDMMAMQAEEKNQTIDFSIEGDDKNISLEINEIKIILKNLMDNAIKFAPVNSTIHLKLKINEDKLSWLVCNQGATISAADQKNLFDFRARTSYGTRKEKGTGVGLPLCKRIADKINFQLKYSSSKDYKNCFTLSRKLA</sequence>
<dbReference type="AlphaFoldDB" id="A0A327PA12"/>
<keyword evidence="5 9" id="KW-0418">Kinase</keyword>
<comment type="catalytic activity">
    <reaction evidence="1">
        <text>ATP + protein L-histidine = ADP + protein N-phospho-L-histidine.</text>
        <dbReference type="EC" id="2.7.13.3"/>
    </reaction>
</comment>
<evidence type="ECO:0000313" key="9">
    <source>
        <dbReference type="EMBL" id="RAI88431.1"/>
    </source>
</evidence>
<name>A0A327PA12_9BACT</name>
<dbReference type="EC" id="2.7.13.3" evidence="2"/>
<keyword evidence="7" id="KW-0472">Membrane</keyword>
<dbReference type="InterPro" id="IPR005467">
    <property type="entry name" value="His_kinase_dom"/>
</dbReference>
<dbReference type="InterPro" id="IPR003594">
    <property type="entry name" value="HATPase_dom"/>
</dbReference>
<dbReference type="InterPro" id="IPR050351">
    <property type="entry name" value="BphY/WalK/GraS-like"/>
</dbReference>
<keyword evidence="4" id="KW-0808">Transferase</keyword>
<gene>
    <name evidence="9" type="ORF">LV83_02731</name>
</gene>
<dbReference type="SMART" id="SM00387">
    <property type="entry name" value="HATPase_c"/>
    <property type="match status" value="1"/>
</dbReference>
<evidence type="ECO:0000256" key="5">
    <source>
        <dbReference type="ARBA" id="ARBA00022777"/>
    </source>
</evidence>
<keyword evidence="6" id="KW-0902">Two-component regulatory system</keyword>
<dbReference type="Pfam" id="PF02518">
    <property type="entry name" value="HATPase_c"/>
    <property type="match status" value="1"/>
</dbReference>
<feature type="transmembrane region" description="Helical" evidence="7">
    <location>
        <begin position="149"/>
        <end position="166"/>
    </location>
</feature>
<dbReference type="SUPFAM" id="SSF47384">
    <property type="entry name" value="Homodimeric domain of signal transducing histidine kinase"/>
    <property type="match status" value="1"/>
</dbReference>
<dbReference type="GO" id="GO:0004721">
    <property type="term" value="F:phosphoprotein phosphatase activity"/>
    <property type="evidence" value="ECO:0007669"/>
    <property type="project" value="TreeGrafter"/>
</dbReference>
<evidence type="ECO:0000256" key="2">
    <source>
        <dbReference type="ARBA" id="ARBA00012438"/>
    </source>
</evidence>
<evidence type="ECO:0000256" key="3">
    <source>
        <dbReference type="ARBA" id="ARBA00022553"/>
    </source>
</evidence>
<dbReference type="CDD" id="cd00082">
    <property type="entry name" value="HisKA"/>
    <property type="match status" value="1"/>
</dbReference>
<dbReference type="SUPFAM" id="SSF55874">
    <property type="entry name" value="ATPase domain of HSP90 chaperone/DNA topoisomerase II/histidine kinase"/>
    <property type="match status" value="1"/>
</dbReference>
<dbReference type="EMBL" id="QLLK01000007">
    <property type="protein sequence ID" value="RAI88431.1"/>
    <property type="molecule type" value="Genomic_DNA"/>
</dbReference>
<dbReference type="Proteomes" id="UP000249610">
    <property type="component" value="Unassembled WGS sequence"/>
</dbReference>
<feature type="transmembrane region" description="Helical" evidence="7">
    <location>
        <begin position="100"/>
        <end position="119"/>
    </location>
</feature>
<feature type="transmembrane region" description="Helical" evidence="7">
    <location>
        <begin position="125"/>
        <end position="142"/>
    </location>
</feature>
<dbReference type="GO" id="GO:0000155">
    <property type="term" value="F:phosphorelay sensor kinase activity"/>
    <property type="evidence" value="ECO:0007669"/>
    <property type="project" value="InterPro"/>
</dbReference>
<dbReference type="GO" id="GO:0005886">
    <property type="term" value="C:plasma membrane"/>
    <property type="evidence" value="ECO:0007669"/>
    <property type="project" value="TreeGrafter"/>
</dbReference>
<dbReference type="PANTHER" id="PTHR45453:SF1">
    <property type="entry name" value="PHOSPHATE REGULON SENSOR PROTEIN PHOR"/>
    <property type="match status" value="1"/>
</dbReference>
<dbReference type="PROSITE" id="PS50109">
    <property type="entry name" value="HIS_KIN"/>
    <property type="match status" value="1"/>
</dbReference>
<keyword evidence="7" id="KW-0812">Transmembrane</keyword>
<dbReference type="InterPro" id="IPR003661">
    <property type="entry name" value="HisK_dim/P_dom"/>
</dbReference>
<protein>
    <recommendedName>
        <fullName evidence="2">histidine kinase</fullName>
        <ecNumber evidence="2">2.7.13.3</ecNumber>
    </recommendedName>
</protein>
<feature type="domain" description="Histidine kinase" evidence="8">
    <location>
        <begin position="242"/>
        <end position="457"/>
    </location>
</feature>
<keyword evidence="7" id="KW-1133">Transmembrane helix</keyword>
<evidence type="ECO:0000259" key="8">
    <source>
        <dbReference type="PROSITE" id="PS50109"/>
    </source>
</evidence>
<dbReference type="Gene3D" id="1.10.287.130">
    <property type="match status" value="1"/>
</dbReference>
<keyword evidence="3" id="KW-0597">Phosphoprotein</keyword>
<feature type="transmembrane region" description="Helical" evidence="7">
    <location>
        <begin position="74"/>
        <end position="93"/>
    </location>
</feature>
<evidence type="ECO:0000256" key="1">
    <source>
        <dbReference type="ARBA" id="ARBA00000085"/>
    </source>
</evidence>
<feature type="transmembrane region" description="Helical" evidence="7">
    <location>
        <begin position="49"/>
        <end position="68"/>
    </location>
</feature>
<keyword evidence="10" id="KW-1185">Reference proteome</keyword>
<comment type="caution">
    <text evidence="9">The sequence shown here is derived from an EMBL/GenBank/DDBJ whole genome shotgun (WGS) entry which is preliminary data.</text>
</comment>
<dbReference type="Gene3D" id="3.30.565.10">
    <property type="entry name" value="Histidine kinase-like ATPase, C-terminal domain"/>
    <property type="match status" value="1"/>
</dbReference>
<dbReference type="InterPro" id="IPR036890">
    <property type="entry name" value="HATPase_C_sf"/>
</dbReference>
<proteinExistence type="predicted"/>
<evidence type="ECO:0000256" key="4">
    <source>
        <dbReference type="ARBA" id="ARBA00022679"/>
    </source>
</evidence>
<dbReference type="InterPro" id="IPR036097">
    <property type="entry name" value="HisK_dim/P_sf"/>
</dbReference>
<accession>A0A327PA12</accession>
<dbReference type="PANTHER" id="PTHR45453">
    <property type="entry name" value="PHOSPHATE REGULON SENSOR PROTEIN PHOR"/>
    <property type="match status" value="1"/>
</dbReference>
<evidence type="ECO:0000313" key="10">
    <source>
        <dbReference type="Proteomes" id="UP000249610"/>
    </source>
</evidence>
<feature type="transmembrane region" description="Helical" evidence="7">
    <location>
        <begin position="186"/>
        <end position="205"/>
    </location>
</feature>
<dbReference type="GO" id="GO:0016036">
    <property type="term" value="P:cellular response to phosphate starvation"/>
    <property type="evidence" value="ECO:0007669"/>
    <property type="project" value="TreeGrafter"/>
</dbReference>
<reference evidence="9 10" key="1">
    <citation type="submission" date="2018-06" db="EMBL/GenBank/DDBJ databases">
        <title>Genomic Encyclopedia of Archaeal and Bacterial Type Strains, Phase II (KMG-II): from individual species to whole genera.</title>
        <authorList>
            <person name="Goeker M."/>
        </authorList>
    </citation>
    <scope>NUCLEOTIDE SEQUENCE [LARGE SCALE GENOMIC DNA]</scope>
    <source>
        <strain evidence="9 10">DSM 23446</strain>
    </source>
</reference>